<evidence type="ECO:0008006" key="4">
    <source>
        <dbReference type="Google" id="ProtNLM"/>
    </source>
</evidence>
<dbReference type="AlphaFoldDB" id="A0A2V3ZG98"/>
<feature type="transmembrane region" description="Helical" evidence="1">
    <location>
        <begin position="209"/>
        <end position="236"/>
    </location>
</feature>
<accession>A0A2V3ZG98</accession>
<feature type="transmembrane region" description="Helical" evidence="1">
    <location>
        <begin position="171"/>
        <end position="197"/>
    </location>
</feature>
<feature type="transmembrane region" description="Helical" evidence="1">
    <location>
        <begin position="131"/>
        <end position="159"/>
    </location>
</feature>
<keyword evidence="1" id="KW-0812">Transmembrane</keyword>
<feature type="transmembrane region" description="Helical" evidence="1">
    <location>
        <begin position="278"/>
        <end position="293"/>
    </location>
</feature>
<protein>
    <recommendedName>
        <fullName evidence="4">EpsG family protein</fullName>
    </recommendedName>
</protein>
<feature type="transmembrane region" description="Helical" evidence="1">
    <location>
        <begin position="104"/>
        <end position="124"/>
    </location>
</feature>
<dbReference type="Proteomes" id="UP000253987">
    <property type="component" value="Unassembled WGS sequence"/>
</dbReference>
<feature type="transmembrane region" description="Helical" evidence="1">
    <location>
        <begin position="32"/>
        <end position="51"/>
    </location>
</feature>
<keyword evidence="1" id="KW-0472">Membrane</keyword>
<feature type="transmembrane region" description="Helical" evidence="1">
    <location>
        <begin position="299"/>
        <end position="317"/>
    </location>
</feature>
<dbReference type="EMBL" id="QFWX01000010">
    <property type="protein sequence ID" value="PXX88889.1"/>
    <property type="molecule type" value="Genomic_DNA"/>
</dbReference>
<comment type="caution">
    <text evidence="2">The sequence shown here is derived from an EMBL/GenBank/DDBJ whole genome shotgun (WGS) entry which is preliminary data.</text>
</comment>
<reference evidence="3" key="1">
    <citation type="submission" date="2018-05" db="EMBL/GenBank/DDBJ databases">
        <authorList>
            <person name="Lu D."/>
        </authorList>
    </citation>
    <scope>NUCLEOTIDE SEQUENCE [LARGE SCALE GENOMIC DNA]</scope>
    <source>
        <strain evidence="3">F01</strain>
    </source>
</reference>
<reference evidence="2 3" key="2">
    <citation type="submission" date="2018-06" db="EMBL/GenBank/DDBJ databases">
        <title>Marinobactersediminissp. nov, a moderately halophilic bacterium isolated from marine solar saltern.</title>
        <authorList>
            <person name="Zhang Y."/>
        </authorList>
    </citation>
    <scope>NUCLEOTIDE SEQUENCE [LARGE SCALE GENOMIC DNA]</scope>
    <source>
        <strain evidence="2 3">F01</strain>
    </source>
</reference>
<proteinExistence type="predicted"/>
<organism evidence="2 3">
    <name type="scientific">Marinobacter vulgaris</name>
    <dbReference type="NCBI Taxonomy" id="1928331"/>
    <lineage>
        <taxon>Bacteria</taxon>
        <taxon>Pseudomonadati</taxon>
        <taxon>Pseudomonadota</taxon>
        <taxon>Gammaproteobacteria</taxon>
        <taxon>Pseudomonadales</taxon>
        <taxon>Marinobacteraceae</taxon>
        <taxon>Marinobacter</taxon>
    </lineage>
</organism>
<evidence type="ECO:0000313" key="2">
    <source>
        <dbReference type="EMBL" id="PXX88889.1"/>
    </source>
</evidence>
<sequence length="354" mass="40871">MEIWFLVYYLAWTAAVLLLLWVSDIERFRNKILSRASLFGSLLIFSFDSYFRGNRGRDTQAYRDHYLFISENAGLMPDQGPYDFEVGYLYLSFIFGRLGFSFEWFSFFISAFSFVAICFMAYAFRVTRTKLFALVILSGFVFFSYNGLRQWLALLLFYLGVSFFYSQRKRFLVIIYWLGSVAFHLSSVVALATAVGFRAISRLDRLSTLLVYLISIPALVLIFYLSLDVLTGLLGYKVYLQRINILDYSGLGFGWLAQTLLNCLLVVVLVIKRDKFGLLEYLAIMWVFLYLLSPGDQSIMRLAVYFSFAQILVFSRVDYFRDTFSLFVSISYFGLMSLQFVAAILFNAHGAILG</sequence>
<feature type="transmembrane region" description="Helical" evidence="1">
    <location>
        <begin position="324"/>
        <end position="346"/>
    </location>
</feature>
<feature type="transmembrane region" description="Helical" evidence="1">
    <location>
        <begin position="248"/>
        <end position="271"/>
    </location>
</feature>
<keyword evidence="3" id="KW-1185">Reference proteome</keyword>
<feature type="transmembrane region" description="Helical" evidence="1">
    <location>
        <begin position="6"/>
        <end position="25"/>
    </location>
</feature>
<dbReference type="InterPro" id="IPR049458">
    <property type="entry name" value="EpsG-like"/>
</dbReference>
<evidence type="ECO:0000313" key="3">
    <source>
        <dbReference type="Proteomes" id="UP000253987"/>
    </source>
</evidence>
<dbReference type="Pfam" id="PF14897">
    <property type="entry name" value="EpsG"/>
    <property type="match status" value="1"/>
</dbReference>
<dbReference type="RefSeq" id="WP_114614431.1">
    <property type="nucleotide sequence ID" value="NZ_QFWX01000010.1"/>
</dbReference>
<keyword evidence="1" id="KW-1133">Transmembrane helix</keyword>
<evidence type="ECO:0000256" key="1">
    <source>
        <dbReference type="SAM" id="Phobius"/>
    </source>
</evidence>
<gene>
    <name evidence="2" type="ORF">DIT71_17025</name>
</gene>
<name>A0A2V3ZG98_9GAMM</name>